<sequence>MKKLLIATLFAVFTLSANAQTEEVIENKSEITTTIHLNFETSINKIEDVFSVKKLLYNVRKNRETNKFKLTASSIALDYNKEHLEYYEMAKRLMSKKN</sequence>
<evidence type="ECO:0000313" key="2">
    <source>
        <dbReference type="EMBL" id="CCF99445.1"/>
    </source>
</evidence>
<reference evidence="2" key="1">
    <citation type="journal article" date="2012" name="Environ. Microbiol.">
        <title>Genomic content of uncultured Bacteroidetes from contrasting oceanic provinces in the North Atlantic Ocean.</title>
        <authorList>
            <person name="Gomez-Pereira P.R."/>
            <person name="Schuler M."/>
            <person name="Fuchs B.M."/>
            <person name="Bennke C."/>
            <person name="Teeling H."/>
            <person name="Waldmann J."/>
            <person name="Richter M."/>
            <person name="Barbe V."/>
            <person name="Bataille E."/>
            <person name="Glockner F.O."/>
            <person name="Amann R."/>
        </authorList>
    </citation>
    <scope>NUCLEOTIDE SEQUENCE</scope>
</reference>
<feature type="signal peptide" evidence="1">
    <location>
        <begin position="1"/>
        <end position="19"/>
    </location>
</feature>
<evidence type="ECO:0000256" key="1">
    <source>
        <dbReference type="SAM" id="SignalP"/>
    </source>
</evidence>
<keyword evidence="1" id="KW-0732">Signal</keyword>
<evidence type="ECO:0008006" key="3">
    <source>
        <dbReference type="Google" id="ProtNLM"/>
    </source>
</evidence>
<gene>
    <name evidence="2" type="ORF">VIS_S3BDA80038</name>
</gene>
<dbReference type="EMBL" id="FO117579">
    <property type="protein sequence ID" value="CCF99445.1"/>
    <property type="molecule type" value="Genomic_DNA"/>
</dbReference>
<name>H6REI4_9BACT</name>
<feature type="chain" id="PRO_5003606219" description="Secreted protein" evidence="1">
    <location>
        <begin position="20"/>
        <end position="98"/>
    </location>
</feature>
<organism evidence="2">
    <name type="scientific">uncultured Flavobacteriia bacterium</name>
    <dbReference type="NCBI Taxonomy" id="212695"/>
    <lineage>
        <taxon>Bacteria</taxon>
        <taxon>Pseudomonadati</taxon>
        <taxon>Bacteroidota</taxon>
        <taxon>Flavobacteriia</taxon>
        <taxon>environmental samples</taxon>
    </lineage>
</organism>
<reference evidence="2" key="2">
    <citation type="submission" date="2012-02" db="EMBL/GenBank/DDBJ databases">
        <authorList>
            <person name="Genoscope - CEA"/>
        </authorList>
    </citation>
    <scope>NUCLEOTIDE SEQUENCE</scope>
</reference>
<accession>H6REI4</accession>
<dbReference type="AlphaFoldDB" id="H6REI4"/>
<protein>
    <recommendedName>
        <fullName evidence="3">Secreted protein</fullName>
    </recommendedName>
</protein>
<proteinExistence type="predicted"/>